<evidence type="ECO:0000259" key="2">
    <source>
        <dbReference type="Pfam" id="PF11845"/>
    </source>
</evidence>
<comment type="caution">
    <text evidence="3">The sequence shown here is derived from an EMBL/GenBank/DDBJ whole genome shotgun (WGS) entry which is preliminary data.</text>
</comment>
<evidence type="ECO:0000256" key="1">
    <source>
        <dbReference type="SAM" id="SignalP"/>
    </source>
</evidence>
<feature type="chain" id="PRO_5016278431" evidence="1">
    <location>
        <begin position="20"/>
        <end position="190"/>
    </location>
</feature>
<organism evidence="3 4">
    <name type="scientific">Plasticicumulans acidivorans</name>
    <dbReference type="NCBI Taxonomy" id="886464"/>
    <lineage>
        <taxon>Bacteria</taxon>
        <taxon>Pseudomonadati</taxon>
        <taxon>Pseudomonadota</taxon>
        <taxon>Gammaproteobacteria</taxon>
        <taxon>Candidatus Competibacteraceae</taxon>
        <taxon>Plasticicumulans</taxon>
    </lineage>
</organism>
<dbReference type="OrthoDB" id="9797588at2"/>
<dbReference type="InterPro" id="IPR021796">
    <property type="entry name" value="Tll0287-like_dom"/>
</dbReference>
<sequence>MLRRSLLCCAVLIAAPAFAADEADALVAQSRTAVQSFGGQLKTALSEAIAAGGPVNGIAVCNEKAPGIAAQASAASGLDVARTSLKVRNPGNEPDAWERSMLEQFDARKAAGEPADTLEAHAIVEEDGVRTFRYMKAIPTAQLCLNCHGADLKPEVAAKIDALYPQDRARGYAAGDLRGAFTVRKVLAEN</sequence>
<dbReference type="RefSeq" id="WP_110017420.1">
    <property type="nucleotide sequence ID" value="NZ_QGTJ01000002.1"/>
</dbReference>
<evidence type="ECO:0000313" key="4">
    <source>
        <dbReference type="Proteomes" id="UP000246569"/>
    </source>
</evidence>
<proteinExistence type="predicted"/>
<dbReference type="Pfam" id="PF11845">
    <property type="entry name" value="Tll0287-like"/>
    <property type="match status" value="1"/>
</dbReference>
<feature type="domain" description="Tll0287-like" evidence="2">
    <location>
        <begin position="20"/>
        <end position="184"/>
    </location>
</feature>
<protein>
    <submittedName>
        <fullName evidence="3">Uncharacterized protein DUF3365</fullName>
    </submittedName>
</protein>
<keyword evidence="4" id="KW-1185">Reference proteome</keyword>
<name>A0A317MYT7_9GAMM</name>
<evidence type="ECO:0000313" key="3">
    <source>
        <dbReference type="EMBL" id="PWV64795.1"/>
    </source>
</evidence>
<dbReference type="Proteomes" id="UP000246569">
    <property type="component" value="Unassembled WGS sequence"/>
</dbReference>
<gene>
    <name evidence="3" type="ORF">C7443_102448</name>
</gene>
<keyword evidence="1" id="KW-0732">Signal</keyword>
<accession>A0A317MYT7</accession>
<dbReference type="EMBL" id="QGTJ01000002">
    <property type="protein sequence ID" value="PWV64795.1"/>
    <property type="molecule type" value="Genomic_DNA"/>
</dbReference>
<feature type="signal peptide" evidence="1">
    <location>
        <begin position="1"/>
        <end position="19"/>
    </location>
</feature>
<reference evidence="3 4" key="1">
    <citation type="submission" date="2018-05" db="EMBL/GenBank/DDBJ databases">
        <title>Genomic Encyclopedia of Type Strains, Phase IV (KMG-IV): sequencing the most valuable type-strain genomes for metagenomic binning, comparative biology and taxonomic classification.</title>
        <authorList>
            <person name="Goeker M."/>
        </authorList>
    </citation>
    <scope>NUCLEOTIDE SEQUENCE [LARGE SCALE GENOMIC DNA]</scope>
    <source>
        <strain evidence="3 4">DSM 23606</strain>
    </source>
</reference>
<dbReference type="AlphaFoldDB" id="A0A317MYT7"/>